<protein>
    <submittedName>
        <fullName evidence="1">Uncharacterized protein</fullName>
    </submittedName>
</protein>
<dbReference type="EMBL" id="CM056741">
    <property type="protein sequence ID" value="KAJ8685345.1"/>
    <property type="molecule type" value="Genomic_DNA"/>
</dbReference>
<sequence length="134" mass="15869">MERMKGRIATQEKRMKTLKAKIGGKEARIKDYSDSGSKEEDLDNNDKEKVNRNTQLMESVVVPMETKSRMEKRESKKSTSKYKMVMKKVIAWMREGISYRIRRLTGYGRSEYIYYIRTSCVLDVLSIHCYYIIM</sequence>
<comment type="caution">
    <text evidence="1">The sequence shown here is derived from an EMBL/GenBank/DDBJ whole genome shotgun (WGS) entry which is preliminary data.</text>
</comment>
<name>A0ACC2PP03_9HYME</name>
<dbReference type="Proteomes" id="UP001239111">
    <property type="component" value="Chromosome 1"/>
</dbReference>
<accession>A0ACC2PP03</accession>
<gene>
    <name evidence="1" type="ORF">QAD02_021138</name>
</gene>
<proteinExistence type="predicted"/>
<evidence type="ECO:0000313" key="1">
    <source>
        <dbReference type="EMBL" id="KAJ8685345.1"/>
    </source>
</evidence>
<reference evidence="1" key="1">
    <citation type="submission" date="2023-04" db="EMBL/GenBank/DDBJ databases">
        <title>A chromosome-level genome assembly of the parasitoid wasp Eretmocerus hayati.</title>
        <authorList>
            <person name="Zhong Y."/>
            <person name="Liu S."/>
            <person name="Liu Y."/>
        </authorList>
    </citation>
    <scope>NUCLEOTIDE SEQUENCE</scope>
    <source>
        <strain evidence="1">ZJU_SS_LIU_2023</strain>
    </source>
</reference>
<organism evidence="1 2">
    <name type="scientific">Eretmocerus hayati</name>
    <dbReference type="NCBI Taxonomy" id="131215"/>
    <lineage>
        <taxon>Eukaryota</taxon>
        <taxon>Metazoa</taxon>
        <taxon>Ecdysozoa</taxon>
        <taxon>Arthropoda</taxon>
        <taxon>Hexapoda</taxon>
        <taxon>Insecta</taxon>
        <taxon>Pterygota</taxon>
        <taxon>Neoptera</taxon>
        <taxon>Endopterygota</taxon>
        <taxon>Hymenoptera</taxon>
        <taxon>Apocrita</taxon>
        <taxon>Proctotrupomorpha</taxon>
        <taxon>Chalcidoidea</taxon>
        <taxon>Aphelinidae</taxon>
        <taxon>Aphelininae</taxon>
        <taxon>Eretmocerus</taxon>
    </lineage>
</organism>
<evidence type="ECO:0000313" key="2">
    <source>
        <dbReference type="Proteomes" id="UP001239111"/>
    </source>
</evidence>
<keyword evidence="2" id="KW-1185">Reference proteome</keyword>